<evidence type="ECO:0000313" key="2">
    <source>
        <dbReference type="EMBL" id="KAK8891762.1"/>
    </source>
</evidence>
<name>A0ABR2KLH7_9EUKA</name>
<evidence type="ECO:0000313" key="3">
    <source>
        <dbReference type="Proteomes" id="UP001470230"/>
    </source>
</evidence>
<accession>A0ABR2KLH7</accession>
<keyword evidence="1" id="KW-0175">Coiled coil</keyword>
<protein>
    <submittedName>
        <fullName evidence="2">Uncharacterized protein</fullName>
    </submittedName>
</protein>
<sequence length="383" mass="44550">MSEEELERIKRLKEKDAEDAANALLDQQVHDAEHDLKLLKELKAKLEKKQEELNIEMNNVEDENDRLSEMFQPPPMNDDVRGSFFDQLRNLEAIQEQYKGHIQGLKAVNYNLNSEISKTESQIRIISQQVNELNEQLATAEADRLHRNSDLYQARNKLSELDENLEQVTKDCIDIKETIKRKANELKDFSIESVSSLVTQKQALEEELRKRREQLTILKNRERDLTIKEQAVVKKRAKESENKMSASVWMSQRLSLVSKVKKAREELDLLTSRQRGVSRSSIRNDSIKDNMKWTNEDAKMAIACEIAELQKEPPKFLQNALSTELNFKKEMESQLEDIEETTKQIQQFKVTTMELMHEQEITASKAEKLGLLKKELAELRGKI</sequence>
<evidence type="ECO:0000256" key="1">
    <source>
        <dbReference type="SAM" id="Coils"/>
    </source>
</evidence>
<keyword evidence="3" id="KW-1185">Reference proteome</keyword>
<organism evidence="2 3">
    <name type="scientific">Tritrichomonas musculus</name>
    <dbReference type="NCBI Taxonomy" id="1915356"/>
    <lineage>
        <taxon>Eukaryota</taxon>
        <taxon>Metamonada</taxon>
        <taxon>Parabasalia</taxon>
        <taxon>Tritrichomonadida</taxon>
        <taxon>Tritrichomonadidae</taxon>
        <taxon>Tritrichomonas</taxon>
    </lineage>
</organism>
<reference evidence="2 3" key="1">
    <citation type="submission" date="2024-04" db="EMBL/GenBank/DDBJ databases">
        <title>Tritrichomonas musculus Genome.</title>
        <authorList>
            <person name="Alves-Ferreira E."/>
            <person name="Grigg M."/>
            <person name="Lorenzi H."/>
            <person name="Galac M."/>
        </authorList>
    </citation>
    <scope>NUCLEOTIDE SEQUENCE [LARGE SCALE GENOMIC DNA]</scope>
    <source>
        <strain evidence="2 3">EAF2021</strain>
    </source>
</reference>
<feature type="coiled-coil region" evidence="1">
    <location>
        <begin position="22"/>
        <end position="70"/>
    </location>
</feature>
<gene>
    <name evidence="2" type="ORF">M9Y10_028982</name>
</gene>
<dbReference type="Proteomes" id="UP001470230">
    <property type="component" value="Unassembled WGS sequence"/>
</dbReference>
<feature type="coiled-coil region" evidence="1">
    <location>
        <begin position="116"/>
        <end position="221"/>
    </location>
</feature>
<proteinExistence type="predicted"/>
<dbReference type="EMBL" id="JAPFFF010000004">
    <property type="protein sequence ID" value="KAK8891762.1"/>
    <property type="molecule type" value="Genomic_DNA"/>
</dbReference>
<comment type="caution">
    <text evidence="2">The sequence shown here is derived from an EMBL/GenBank/DDBJ whole genome shotgun (WGS) entry which is preliminary data.</text>
</comment>